<comment type="caution">
    <text evidence="2">The sequence shown here is derived from an EMBL/GenBank/DDBJ whole genome shotgun (WGS) entry which is preliminary data.</text>
</comment>
<protein>
    <submittedName>
        <fullName evidence="2">Uncharacterized protein</fullName>
    </submittedName>
</protein>
<evidence type="ECO:0000313" key="3">
    <source>
        <dbReference type="Proteomes" id="UP000282977"/>
    </source>
</evidence>
<reference evidence="2 3" key="1">
    <citation type="submission" date="2019-01" db="EMBL/GenBank/DDBJ databases">
        <authorList>
            <person name="Chen W.-M."/>
        </authorList>
    </citation>
    <scope>NUCLEOTIDE SEQUENCE [LARGE SCALE GENOMIC DNA]</scope>
    <source>
        <strain evidence="2 3">TLA-22</strain>
    </source>
</reference>
<dbReference type="Proteomes" id="UP000282977">
    <property type="component" value="Unassembled WGS sequence"/>
</dbReference>
<organism evidence="2 3">
    <name type="scientific">Sphingobium algorifonticola</name>
    <dbReference type="NCBI Taxonomy" id="2008318"/>
    <lineage>
        <taxon>Bacteria</taxon>
        <taxon>Pseudomonadati</taxon>
        <taxon>Pseudomonadota</taxon>
        <taxon>Alphaproteobacteria</taxon>
        <taxon>Sphingomonadales</taxon>
        <taxon>Sphingomonadaceae</taxon>
        <taxon>Sphingobium</taxon>
    </lineage>
</organism>
<keyword evidence="1" id="KW-0472">Membrane</keyword>
<evidence type="ECO:0000313" key="2">
    <source>
        <dbReference type="EMBL" id="RVT43769.1"/>
    </source>
</evidence>
<dbReference type="EMBL" id="RZUL01000001">
    <property type="protein sequence ID" value="RVT43769.1"/>
    <property type="molecule type" value="Genomic_DNA"/>
</dbReference>
<accession>A0A437JCX3</accession>
<evidence type="ECO:0000256" key="1">
    <source>
        <dbReference type="SAM" id="Phobius"/>
    </source>
</evidence>
<dbReference type="OrthoDB" id="7475824at2"/>
<feature type="transmembrane region" description="Helical" evidence="1">
    <location>
        <begin position="30"/>
        <end position="48"/>
    </location>
</feature>
<dbReference type="AlphaFoldDB" id="A0A437JCX3"/>
<keyword evidence="1" id="KW-1133">Transmembrane helix</keyword>
<dbReference type="RefSeq" id="WP_127689309.1">
    <property type="nucleotide sequence ID" value="NZ_RZUL01000001.1"/>
</dbReference>
<proteinExistence type="predicted"/>
<sequence length="77" mass="8011">MALVGWIVSVVALLGGLALAQDMPFARADVIAQGLLFAAFITCPAFWADAPFGITGKPRVAACIAMLLAVPLVLMRP</sequence>
<name>A0A437JCX3_9SPHN</name>
<gene>
    <name evidence="2" type="ORF">ENE74_03995</name>
</gene>
<keyword evidence="1" id="KW-0812">Transmembrane</keyword>
<keyword evidence="3" id="KW-1185">Reference proteome</keyword>